<keyword evidence="6" id="KW-0378">Hydrolase</keyword>
<accession>A0AAP0G4R6</accession>
<feature type="domain" description="Subtilisin-like protease fibronectin type-III" evidence="5">
    <location>
        <begin position="116"/>
        <end position="204"/>
    </location>
</feature>
<protein>
    <submittedName>
        <fullName evidence="6">Subtilisin-like protease SDD1</fullName>
    </submittedName>
</protein>
<feature type="domain" description="Peptidase S8/S53" evidence="4">
    <location>
        <begin position="1"/>
        <end position="42"/>
    </location>
</feature>
<keyword evidence="2" id="KW-0732">Signal</keyword>
<dbReference type="Gene3D" id="2.60.40.2310">
    <property type="match status" value="1"/>
</dbReference>
<dbReference type="Proteomes" id="UP001418222">
    <property type="component" value="Unassembled WGS sequence"/>
</dbReference>
<organism evidence="6 7">
    <name type="scientific">Platanthera zijinensis</name>
    <dbReference type="NCBI Taxonomy" id="2320716"/>
    <lineage>
        <taxon>Eukaryota</taxon>
        <taxon>Viridiplantae</taxon>
        <taxon>Streptophyta</taxon>
        <taxon>Embryophyta</taxon>
        <taxon>Tracheophyta</taxon>
        <taxon>Spermatophyta</taxon>
        <taxon>Magnoliopsida</taxon>
        <taxon>Liliopsida</taxon>
        <taxon>Asparagales</taxon>
        <taxon>Orchidaceae</taxon>
        <taxon>Orchidoideae</taxon>
        <taxon>Orchideae</taxon>
        <taxon>Orchidinae</taxon>
        <taxon>Platanthera</taxon>
    </lineage>
</organism>
<dbReference type="PROSITE" id="PS51892">
    <property type="entry name" value="SUBTILASE"/>
    <property type="match status" value="1"/>
</dbReference>
<evidence type="ECO:0000313" key="6">
    <source>
        <dbReference type="EMBL" id="KAK8936838.1"/>
    </source>
</evidence>
<dbReference type="PANTHER" id="PTHR10795">
    <property type="entry name" value="PROPROTEIN CONVERTASE SUBTILISIN/KEXIN"/>
    <property type="match status" value="1"/>
</dbReference>
<evidence type="ECO:0000259" key="4">
    <source>
        <dbReference type="Pfam" id="PF00082"/>
    </source>
</evidence>
<comment type="caution">
    <text evidence="6">The sequence shown here is derived from an EMBL/GenBank/DDBJ whole genome shotgun (WGS) entry which is preliminary data.</text>
</comment>
<evidence type="ECO:0000259" key="5">
    <source>
        <dbReference type="Pfam" id="PF17766"/>
    </source>
</evidence>
<proteinExistence type="inferred from homology"/>
<keyword evidence="6" id="KW-0645">Protease</keyword>
<evidence type="ECO:0000256" key="2">
    <source>
        <dbReference type="ARBA" id="ARBA00022729"/>
    </source>
</evidence>
<keyword evidence="7" id="KW-1185">Reference proteome</keyword>
<dbReference type="AlphaFoldDB" id="A0AAP0G4R6"/>
<dbReference type="SUPFAM" id="SSF52743">
    <property type="entry name" value="Subtilisin-like"/>
    <property type="match status" value="1"/>
</dbReference>
<dbReference type="Gene3D" id="3.40.50.200">
    <property type="entry name" value="Peptidase S8/S53 domain"/>
    <property type="match status" value="1"/>
</dbReference>
<evidence type="ECO:0000313" key="7">
    <source>
        <dbReference type="Proteomes" id="UP001418222"/>
    </source>
</evidence>
<name>A0AAP0G4R6_9ASPA</name>
<dbReference type="EMBL" id="JBBWWQ010000010">
    <property type="protein sequence ID" value="KAK8936838.1"/>
    <property type="molecule type" value="Genomic_DNA"/>
</dbReference>
<comment type="similarity">
    <text evidence="1 3">Belongs to the peptidase S8 family.</text>
</comment>
<dbReference type="GO" id="GO:0004252">
    <property type="term" value="F:serine-type endopeptidase activity"/>
    <property type="evidence" value="ECO:0007669"/>
    <property type="project" value="InterPro"/>
</dbReference>
<dbReference type="InterPro" id="IPR000209">
    <property type="entry name" value="Peptidase_S8/S53_dom"/>
</dbReference>
<dbReference type="InterPro" id="IPR045051">
    <property type="entry name" value="SBT"/>
</dbReference>
<dbReference type="InterPro" id="IPR036852">
    <property type="entry name" value="Peptidase_S8/S53_dom_sf"/>
</dbReference>
<evidence type="ECO:0000256" key="3">
    <source>
        <dbReference type="PROSITE-ProRule" id="PRU01240"/>
    </source>
</evidence>
<dbReference type="GO" id="GO:0006508">
    <property type="term" value="P:proteolysis"/>
    <property type="evidence" value="ECO:0007669"/>
    <property type="project" value="UniProtKB-KW"/>
</dbReference>
<dbReference type="InterPro" id="IPR041469">
    <property type="entry name" value="Subtilisin-like_FN3"/>
</dbReference>
<gene>
    <name evidence="6" type="primary">SDD1</name>
    <name evidence="6" type="ORF">KSP39_PZI012434</name>
</gene>
<dbReference type="Pfam" id="PF17766">
    <property type="entry name" value="fn3_6"/>
    <property type="match status" value="1"/>
</dbReference>
<reference evidence="6 7" key="1">
    <citation type="journal article" date="2022" name="Nat. Plants">
        <title>Genomes of leafy and leafless Platanthera orchids illuminate the evolution of mycoheterotrophy.</title>
        <authorList>
            <person name="Li M.H."/>
            <person name="Liu K.W."/>
            <person name="Li Z."/>
            <person name="Lu H.C."/>
            <person name="Ye Q.L."/>
            <person name="Zhang D."/>
            <person name="Wang J.Y."/>
            <person name="Li Y.F."/>
            <person name="Zhong Z.M."/>
            <person name="Liu X."/>
            <person name="Yu X."/>
            <person name="Liu D.K."/>
            <person name="Tu X.D."/>
            <person name="Liu B."/>
            <person name="Hao Y."/>
            <person name="Liao X.Y."/>
            <person name="Jiang Y.T."/>
            <person name="Sun W.H."/>
            <person name="Chen J."/>
            <person name="Chen Y.Q."/>
            <person name="Ai Y."/>
            <person name="Zhai J.W."/>
            <person name="Wu S.S."/>
            <person name="Zhou Z."/>
            <person name="Hsiao Y.Y."/>
            <person name="Wu W.L."/>
            <person name="Chen Y.Y."/>
            <person name="Lin Y.F."/>
            <person name="Hsu J.L."/>
            <person name="Li C.Y."/>
            <person name="Wang Z.W."/>
            <person name="Zhao X."/>
            <person name="Zhong W.Y."/>
            <person name="Ma X.K."/>
            <person name="Ma L."/>
            <person name="Huang J."/>
            <person name="Chen G.Z."/>
            <person name="Huang M.Z."/>
            <person name="Huang L."/>
            <person name="Peng D.H."/>
            <person name="Luo Y.B."/>
            <person name="Zou S.Q."/>
            <person name="Chen S.P."/>
            <person name="Lan S."/>
            <person name="Tsai W.C."/>
            <person name="Van de Peer Y."/>
            <person name="Liu Z.J."/>
        </authorList>
    </citation>
    <scope>NUCLEOTIDE SEQUENCE [LARGE SCALE GENOMIC DNA]</scope>
    <source>
        <strain evidence="6">Lor287</strain>
    </source>
</reference>
<comment type="caution">
    <text evidence="3">Lacks conserved residue(s) required for the propagation of feature annotation.</text>
</comment>
<evidence type="ECO:0000256" key="1">
    <source>
        <dbReference type="ARBA" id="ARBA00011073"/>
    </source>
</evidence>
<dbReference type="Pfam" id="PF00082">
    <property type="entry name" value="Peptidase_S8"/>
    <property type="match status" value="1"/>
</dbReference>
<sequence length="204" mass="21988">MATPHVAGVAALLMHNHPTWTAAEIKSSIMTTAHAVDGDDNPIEDQSNGKKASVYAIGSGHINPIAANDPGLVYNIKPLDYIRYLCGSGLFDDKQVSAIVRGNITCSTIRGIKVEELNYPSIGVTLSAASATKIVRRTVKNVGDDDTTYTIDFDEPKGVNIVVTPVVLHFNRAREEKSFDVTLSFKSVLMPTGEVSDGQLTWKS</sequence>